<dbReference type="SUPFAM" id="SSF53187">
    <property type="entry name" value="Zn-dependent exopeptidases"/>
    <property type="match status" value="1"/>
</dbReference>
<accession>A0ABW8LK78</accession>
<proteinExistence type="predicted"/>
<dbReference type="Pfam" id="PF01520">
    <property type="entry name" value="Amidase_3"/>
    <property type="match status" value="1"/>
</dbReference>
<evidence type="ECO:0000313" key="5">
    <source>
        <dbReference type="Proteomes" id="UP001620295"/>
    </source>
</evidence>
<gene>
    <name evidence="4" type="ORF">ACI2L5_10980</name>
</gene>
<dbReference type="EMBL" id="JBJDQH010000003">
    <property type="protein sequence ID" value="MFK4265455.1"/>
    <property type="molecule type" value="Genomic_DNA"/>
</dbReference>
<dbReference type="EC" id="3.5.1.28" evidence="4"/>
<dbReference type="InterPro" id="IPR050695">
    <property type="entry name" value="N-acetylmuramoyl_amidase_3"/>
</dbReference>
<keyword evidence="1 4" id="KW-0378">Hydrolase</keyword>
<evidence type="ECO:0000259" key="3">
    <source>
        <dbReference type="SMART" id="SM00646"/>
    </source>
</evidence>
<dbReference type="PANTHER" id="PTHR30404:SF0">
    <property type="entry name" value="N-ACETYLMURAMOYL-L-ALANINE AMIDASE AMIC"/>
    <property type="match status" value="1"/>
</dbReference>
<feature type="compositionally biased region" description="Low complexity" evidence="2">
    <location>
        <begin position="55"/>
        <end position="64"/>
    </location>
</feature>
<dbReference type="GO" id="GO:0008745">
    <property type="term" value="F:N-acetylmuramoyl-L-alanine amidase activity"/>
    <property type="evidence" value="ECO:0007669"/>
    <property type="project" value="UniProtKB-EC"/>
</dbReference>
<feature type="region of interest" description="Disordered" evidence="2">
    <location>
        <begin position="42"/>
        <end position="102"/>
    </location>
</feature>
<keyword evidence="5" id="KW-1185">Reference proteome</keyword>
<evidence type="ECO:0000313" key="4">
    <source>
        <dbReference type="EMBL" id="MFK4265455.1"/>
    </source>
</evidence>
<evidence type="ECO:0000256" key="1">
    <source>
        <dbReference type="ARBA" id="ARBA00022801"/>
    </source>
</evidence>
<protein>
    <submittedName>
        <fullName evidence="4">N-acetylmuramoyl-L-alanine amidase</fullName>
        <ecNumber evidence="4">3.5.1.28</ecNumber>
    </submittedName>
</protein>
<dbReference type="PANTHER" id="PTHR30404">
    <property type="entry name" value="N-ACETYLMURAMOYL-L-ALANINE AMIDASE"/>
    <property type="match status" value="1"/>
</dbReference>
<evidence type="ECO:0000256" key="2">
    <source>
        <dbReference type="SAM" id="MobiDB-lite"/>
    </source>
</evidence>
<dbReference type="Gene3D" id="3.40.630.40">
    <property type="entry name" value="Zn-dependent exopeptidases"/>
    <property type="match status" value="1"/>
</dbReference>
<dbReference type="InterPro" id="IPR002508">
    <property type="entry name" value="MurNAc-LAA_cat"/>
</dbReference>
<dbReference type="SMART" id="SM00646">
    <property type="entry name" value="Ami_3"/>
    <property type="match status" value="1"/>
</dbReference>
<sequence>MSNGSFPPSPGRRSGTLAVVLTALVPVCLAGWLIWDSMGDPKSGGGTSSLPTADSTSIAPPASGGPSGGATGHPKDDSGRPLTGKVVVIDPGHNPHNRDHPSAIARSVDIGTAKKECDTTGTATNSGYSEASFTLDVSRRVRTLLQDRGAKVVFTQDGDRAYGPCVDERAEIGNKAHADAAVSVHADGAAAGQRGFHVILPASVRGGGADTSAITGPSHRLGTRLVTEFSEATGAKPANYMGDGTGLKVRDDLGGLNLSTVPKVFIECGNMRDSKDAAQLTDAAWRERAARGIAQGITDFLNR</sequence>
<dbReference type="CDD" id="cd02696">
    <property type="entry name" value="MurNAc-LAA"/>
    <property type="match status" value="1"/>
</dbReference>
<comment type="caution">
    <text evidence="4">The sequence shown here is derived from an EMBL/GenBank/DDBJ whole genome shotgun (WGS) entry which is preliminary data.</text>
</comment>
<dbReference type="Proteomes" id="UP001620295">
    <property type="component" value="Unassembled WGS sequence"/>
</dbReference>
<reference evidence="4 5" key="1">
    <citation type="submission" date="2024-11" db="EMBL/GenBank/DDBJ databases">
        <title>The Natural Products Discovery Center: Release of the First 8490 Sequenced Strains for Exploring Actinobacteria Biosynthetic Diversity.</title>
        <authorList>
            <person name="Kalkreuter E."/>
            <person name="Kautsar S.A."/>
            <person name="Yang D."/>
            <person name="Bader C.D."/>
            <person name="Teijaro C.N."/>
            <person name="Fluegel L."/>
            <person name="Davis C.M."/>
            <person name="Simpson J.R."/>
            <person name="Lauterbach L."/>
            <person name="Steele A.D."/>
            <person name="Gui C."/>
            <person name="Meng S."/>
            <person name="Li G."/>
            <person name="Viehrig K."/>
            <person name="Ye F."/>
            <person name="Su P."/>
            <person name="Kiefer A.F."/>
            <person name="Nichols A."/>
            <person name="Cepeda A.J."/>
            <person name="Yan W."/>
            <person name="Fan B."/>
            <person name="Jiang Y."/>
            <person name="Adhikari A."/>
            <person name="Zheng C.-J."/>
            <person name="Schuster L."/>
            <person name="Cowan T.M."/>
            <person name="Smanski M.J."/>
            <person name="Chevrette M.G."/>
            <person name="De Carvalho L.P.S."/>
            <person name="Shen B."/>
        </authorList>
    </citation>
    <scope>NUCLEOTIDE SEQUENCE [LARGE SCALE GENOMIC DNA]</scope>
    <source>
        <strain evidence="4 5">NPDC020863</strain>
    </source>
</reference>
<feature type="domain" description="MurNAc-LAA" evidence="3">
    <location>
        <begin position="170"/>
        <end position="298"/>
    </location>
</feature>
<dbReference type="RefSeq" id="WP_358636577.1">
    <property type="nucleotide sequence ID" value="NZ_JBFACG010000005.1"/>
</dbReference>
<name>A0ABW8LK78_9ACTN</name>
<organism evidence="4 5">
    <name type="scientific">Streptomyces milbemycinicus</name>
    <dbReference type="NCBI Taxonomy" id="476552"/>
    <lineage>
        <taxon>Bacteria</taxon>
        <taxon>Bacillati</taxon>
        <taxon>Actinomycetota</taxon>
        <taxon>Actinomycetes</taxon>
        <taxon>Kitasatosporales</taxon>
        <taxon>Streptomycetaceae</taxon>
        <taxon>Streptomyces</taxon>
    </lineage>
</organism>